<keyword evidence="5" id="KW-1185">Reference proteome</keyword>
<dbReference type="SUPFAM" id="SSF53335">
    <property type="entry name" value="S-adenosyl-L-methionine-dependent methyltransferases"/>
    <property type="match status" value="1"/>
</dbReference>
<accession>A0ABW7Z9M4</accession>
<evidence type="ECO:0000256" key="2">
    <source>
        <dbReference type="ARBA" id="ARBA00022679"/>
    </source>
</evidence>
<dbReference type="InterPro" id="IPR029063">
    <property type="entry name" value="SAM-dependent_MTases_sf"/>
</dbReference>
<organism evidence="4 5">
    <name type="scientific">Nonomuraea typhae</name>
    <dbReference type="NCBI Taxonomy" id="2603600"/>
    <lineage>
        <taxon>Bacteria</taxon>
        <taxon>Bacillati</taxon>
        <taxon>Actinomycetota</taxon>
        <taxon>Actinomycetes</taxon>
        <taxon>Streptosporangiales</taxon>
        <taxon>Streptosporangiaceae</taxon>
        <taxon>Nonomuraea</taxon>
    </lineage>
</organism>
<keyword evidence="2 4" id="KW-0808">Transferase</keyword>
<gene>
    <name evidence="4" type="ORF">ACIBG2_42685</name>
</gene>
<dbReference type="RefSeq" id="WP_397089912.1">
    <property type="nucleotide sequence ID" value="NZ_JBITGY010000014.1"/>
</dbReference>
<keyword evidence="1 4" id="KW-0489">Methyltransferase</keyword>
<evidence type="ECO:0000259" key="3">
    <source>
        <dbReference type="Pfam" id="PF13649"/>
    </source>
</evidence>
<dbReference type="GO" id="GO:0008168">
    <property type="term" value="F:methyltransferase activity"/>
    <property type="evidence" value="ECO:0007669"/>
    <property type="project" value="UniProtKB-KW"/>
</dbReference>
<dbReference type="CDD" id="cd02440">
    <property type="entry name" value="AdoMet_MTases"/>
    <property type="match status" value="1"/>
</dbReference>
<evidence type="ECO:0000256" key="1">
    <source>
        <dbReference type="ARBA" id="ARBA00022603"/>
    </source>
</evidence>
<dbReference type="PANTHER" id="PTHR43861">
    <property type="entry name" value="TRANS-ACONITATE 2-METHYLTRANSFERASE-RELATED"/>
    <property type="match status" value="1"/>
</dbReference>
<evidence type="ECO:0000313" key="5">
    <source>
        <dbReference type="Proteomes" id="UP001612741"/>
    </source>
</evidence>
<sequence length="206" mass="21904">MKHTIRAAVVAQFHRPRGLAGSLAGWVMAHRPSNRRRNAWAVDLLDVRPGEKALEVGFGPGLAVARLSRRVGPAGHVHGVDHSRVMLRQASRRNAAVIRAGRVTLTESSVERLPPGPFDAILAVNSLGMWPDPADRLRDLRHRLAPGGRIAIVSQPRCPGATGAVSLKAAQTIEALLTAAGFTGPRTHTLALDPPAVCVLAIKNGI</sequence>
<dbReference type="GO" id="GO:0032259">
    <property type="term" value="P:methylation"/>
    <property type="evidence" value="ECO:0007669"/>
    <property type="project" value="UniProtKB-KW"/>
</dbReference>
<protein>
    <submittedName>
        <fullName evidence="4">Class I SAM-dependent methyltransferase</fullName>
        <ecNumber evidence="4">2.1.1.-</ecNumber>
    </submittedName>
</protein>
<dbReference type="Gene3D" id="3.40.50.150">
    <property type="entry name" value="Vaccinia Virus protein VP39"/>
    <property type="match status" value="1"/>
</dbReference>
<proteinExistence type="predicted"/>
<feature type="domain" description="Methyltransferase" evidence="3">
    <location>
        <begin position="54"/>
        <end position="148"/>
    </location>
</feature>
<reference evidence="4 5" key="1">
    <citation type="submission" date="2024-10" db="EMBL/GenBank/DDBJ databases">
        <title>The Natural Products Discovery Center: Release of the First 8490 Sequenced Strains for Exploring Actinobacteria Biosynthetic Diversity.</title>
        <authorList>
            <person name="Kalkreuter E."/>
            <person name="Kautsar S.A."/>
            <person name="Yang D."/>
            <person name="Bader C.D."/>
            <person name="Teijaro C.N."/>
            <person name="Fluegel L."/>
            <person name="Davis C.M."/>
            <person name="Simpson J.R."/>
            <person name="Lauterbach L."/>
            <person name="Steele A.D."/>
            <person name="Gui C."/>
            <person name="Meng S."/>
            <person name="Li G."/>
            <person name="Viehrig K."/>
            <person name="Ye F."/>
            <person name="Su P."/>
            <person name="Kiefer A.F."/>
            <person name="Nichols A."/>
            <person name="Cepeda A.J."/>
            <person name="Yan W."/>
            <person name="Fan B."/>
            <person name="Jiang Y."/>
            <person name="Adhikari A."/>
            <person name="Zheng C.-J."/>
            <person name="Schuster L."/>
            <person name="Cowan T.M."/>
            <person name="Smanski M.J."/>
            <person name="Chevrette M.G."/>
            <person name="De Carvalho L.P.S."/>
            <person name="Shen B."/>
        </authorList>
    </citation>
    <scope>NUCLEOTIDE SEQUENCE [LARGE SCALE GENOMIC DNA]</scope>
    <source>
        <strain evidence="4 5">NPDC050545</strain>
    </source>
</reference>
<dbReference type="Pfam" id="PF13649">
    <property type="entry name" value="Methyltransf_25"/>
    <property type="match status" value="1"/>
</dbReference>
<name>A0ABW7Z9M4_9ACTN</name>
<dbReference type="EC" id="2.1.1.-" evidence="4"/>
<dbReference type="EMBL" id="JBITGY010000014">
    <property type="protein sequence ID" value="MFI6504153.1"/>
    <property type="molecule type" value="Genomic_DNA"/>
</dbReference>
<comment type="caution">
    <text evidence="4">The sequence shown here is derived from an EMBL/GenBank/DDBJ whole genome shotgun (WGS) entry which is preliminary data.</text>
</comment>
<dbReference type="Proteomes" id="UP001612741">
    <property type="component" value="Unassembled WGS sequence"/>
</dbReference>
<evidence type="ECO:0000313" key="4">
    <source>
        <dbReference type="EMBL" id="MFI6504153.1"/>
    </source>
</evidence>
<dbReference type="InterPro" id="IPR041698">
    <property type="entry name" value="Methyltransf_25"/>
</dbReference>
<dbReference type="PANTHER" id="PTHR43861:SF1">
    <property type="entry name" value="TRANS-ACONITATE 2-METHYLTRANSFERASE"/>
    <property type="match status" value="1"/>
</dbReference>